<feature type="transmembrane region" description="Helical" evidence="1">
    <location>
        <begin position="33"/>
        <end position="52"/>
    </location>
</feature>
<accession>A0A915YMI3</accession>
<organism evidence="2 3">
    <name type="scientific">Aureispira anguillae</name>
    <dbReference type="NCBI Taxonomy" id="2864201"/>
    <lineage>
        <taxon>Bacteria</taxon>
        <taxon>Pseudomonadati</taxon>
        <taxon>Bacteroidota</taxon>
        <taxon>Saprospiria</taxon>
        <taxon>Saprospirales</taxon>
        <taxon>Saprospiraceae</taxon>
        <taxon>Aureispira</taxon>
    </lineage>
</organism>
<keyword evidence="1" id="KW-0472">Membrane</keyword>
<sequence>MPFFEKVTFFLYFFPKSIYLFFSMSSGIKNERFYPFAFCISIPDGIILNAILHTQKQDNNSCDTPLCA</sequence>
<evidence type="ECO:0000313" key="3">
    <source>
        <dbReference type="Proteomes" id="UP001060919"/>
    </source>
</evidence>
<keyword evidence="2" id="KW-0614">Plasmid</keyword>
<protein>
    <submittedName>
        <fullName evidence="2">Uncharacterized protein</fullName>
    </submittedName>
</protein>
<evidence type="ECO:0000256" key="1">
    <source>
        <dbReference type="SAM" id="Phobius"/>
    </source>
</evidence>
<keyword evidence="1" id="KW-1133">Transmembrane helix</keyword>
<gene>
    <name evidence="2" type="ORF">AsAng_0064660</name>
</gene>
<keyword evidence="1" id="KW-0812">Transmembrane</keyword>
<name>A0A915YMI3_9BACT</name>
<reference evidence="2" key="1">
    <citation type="submission" date="2022-09" db="EMBL/GenBank/DDBJ databases">
        <title>Aureispira anguillicida sp. nov., isolated from Leptocephalus of Japanese eel Anguilla japonica.</title>
        <authorList>
            <person name="Yuasa K."/>
            <person name="Mekata T."/>
            <person name="Ikunari K."/>
        </authorList>
    </citation>
    <scope>NUCLEOTIDE SEQUENCE</scope>
    <source>
        <strain evidence="2">EL160426</strain>
        <plasmid evidence="2">pAUEb</plasmid>
    </source>
</reference>
<keyword evidence="3" id="KW-1185">Reference proteome</keyword>
<proteinExistence type="predicted"/>
<feature type="transmembrane region" description="Helical" evidence="1">
    <location>
        <begin position="7"/>
        <end position="27"/>
    </location>
</feature>
<evidence type="ECO:0000313" key="2">
    <source>
        <dbReference type="EMBL" id="BDS15682.1"/>
    </source>
</evidence>
<dbReference type="Proteomes" id="UP001060919">
    <property type="component" value="Plasmid pAUEb"/>
</dbReference>
<dbReference type="AlphaFoldDB" id="A0A915YMI3"/>
<geneLocation type="plasmid" evidence="2 3">
    <name>pAUEb</name>
</geneLocation>
<dbReference type="EMBL" id="AP026869">
    <property type="protein sequence ID" value="BDS15682.1"/>
    <property type="molecule type" value="Genomic_DNA"/>
</dbReference>
<dbReference type="KEGG" id="aup:AsAng_0064660"/>